<dbReference type="RefSeq" id="WP_347326642.1">
    <property type="nucleotide sequence ID" value="NZ_JBCGUH010000014.1"/>
</dbReference>
<sequence length="96" mass="11014">MVAEPVSAWILNRLLDHAASLLGLTLLELKQYLQDGDHIIHIAEHQGIAAEQFRELLCHNISLTLKEEYSSGKITQWQYDEYMLALEQQLEVVLVL</sequence>
<name>A0ABW4RG06_9BACL</name>
<evidence type="ECO:0000313" key="1">
    <source>
        <dbReference type="EMBL" id="MFD1885246.1"/>
    </source>
</evidence>
<accession>A0ABW4RG06</accession>
<gene>
    <name evidence="1" type="ORF">ACFSC9_06865</name>
</gene>
<dbReference type="EMBL" id="JBHUEH010000011">
    <property type="protein sequence ID" value="MFD1885246.1"/>
    <property type="molecule type" value="Genomic_DNA"/>
</dbReference>
<keyword evidence="2" id="KW-1185">Reference proteome</keyword>
<proteinExistence type="predicted"/>
<organism evidence="1 2">
    <name type="scientific">Paenibacillus wenxiniae</name>
    <dbReference type="NCBI Taxonomy" id="1636843"/>
    <lineage>
        <taxon>Bacteria</taxon>
        <taxon>Bacillati</taxon>
        <taxon>Bacillota</taxon>
        <taxon>Bacilli</taxon>
        <taxon>Bacillales</taxon>
        <taxon>Paenibacillaceae</taxon>
        <taxon>Paenibacillus</taxon>
    </lineage>
</organism>
<reference evidence="2" key="1">
    <citation type="journal article" date="2019" name="Int. J. Syst. Evol. Microbiol.">
        <title>The Global Catalogue of Microorganisms (GCM) 10K type strain sequencing project: providing services to taxonomists for standard genome sequencing and annotation.</title>
        <authorList>
            <consortium name="The Broad Institute Genomics Platform"/>
            <consortium name="The Broad Institute Genome Sequencing Center for Infectious Disease"/>
            <person name="Wu L."/>
            <person name="Ma J."/>
        </authorList>
    </citation>
    <scope>NUCLEOTIDE SEQUENCE [LARGE SCALE GENOMIC DNA]</scope>
    <source>
        <strain evidence="2">CCUG 54950</strain>
    </source>
</reference>
<comment type="caution">
    <text evidence="1">The sequence shown here is derived from an EMBL/GenBank/DDBJ whole genome shotgun (WGS) entry which is preliminary data.</text>
</comment>
<evidence type="ECO:0000313" key="2">
    <source>
        <dbReference type="Proteomes" id="UP001597233"/>
    </source>
</evidence>
<protein>
    <submittedName>
        <fullName evidence="1">Uncharacterized protein</fullName>
    </submittedName>
</protein>
<dbReference type="Proteomes" id="UP001597233">
    <property type="component" value="Unassembled WGS sequence"/>
</dbReference>